<dbReference type="PANTHER" id="PTHR12771">
    <property type="entry name" value="ENGULFMENT AND CELL MOTILITY"/>
    <property type="match status" value="1"/>
</dbReference>
<dbReference type="OrthoDB" id="67155at2759"/>
<protein>
    <submittedName>
        <fullName evidence="2">BQ2448_2100 protein</fullName>
    </submittedName>
</protein>
<dbReference type="Proteomes" id="UP000198372">
    <property type="component" value="Unassembled WGS sequence"/>
</dbReference>
<dbReference type="EMBL" id="FMSP01000004">
    <property type="protein sequence ID" value="SCV69080.1"/>
    <property type="molecule type" value="Genomic_DNA"/>
</dbReference>
<name>A0A238F5A5_9BASI</name>
<dbReference type="GO" id="GO:0005096">
    <property type="term" value="F:GTPase activator activity"/>
    <property type="evidence" value="ECO:0007669"/>
    <property type="project" value="TreeGrafter"/>
</dbReference>
<dbReference type="AlphaFoldDB" id="A0A238F5A5"/>
<dbReference type="PROSITE" id="PS51335">
    <property type="entry name" value="ELMO"/>
    <property type="match status" value="1"/>
</dbReference>
<proteinExistence type="predicted"/>
<reference evidence="3" key="1">
    <citation type="submission" date="2016-09" db="EMBL/GenBank/DDBJ databases">
        <authorList>
            <person name="Jeantristanb JTB J.-T."/>
            <person name="Ricardo R."/>
        </authorList>
    </citation>
    <scope>NUCLEOTIDE SEQUENCE [LARGE SCALE GENOMIC DNA]</scope>
</reference>
<keyword evidence="3" id="KW-1185">Reference proteome</keyword>
<dbReference type="InterPro" id="IPR050868">
    <property type="entry name" value="ELMO_domain-containing"/>
</dbReference>
<dbReference type="InterPro" id="IPR006816">
    <property type="entry name" value="ELMO_dom"/>
</dbReference>
<feature type="domain" description="ELMO" evidence="1">
    <location>
        <begin position="158"/>
        <end position="351"/>
    </location>
</feature>
<evidence type="ECO:0000259" key="1">
    <source>
        <dbReference type="PROSITE" id="PS51335"/>
    </source>
</evidence>
<dbReference type="Pfam" id="PF04727">
    <property type="entry name" value="ELMO_CED12"/>
    <property type="match status" value="1"/>
</dbReference>
<organism evidence="2 3">
    <name type="scientific">Microbotryum intermedium</name>
    <dbReference type="NCBI Taxonomy" id="269621"/>
    <lineage>
        <taxon>Eukaryota</taxon>
        <taxon>Fungi</taxon>
        <taxon>Dikarya</taxon>
        <taxon>Basidiomycota</taxon>
        <taxon>Pucciniomycotina</taxon>
        <taxon>Microbotryomycetes</taxon>
        <taxon>Microbotryales</taxon>
        <taxon>Microbotryaceae</taxon>
        <taxon>Microbotryum</taxon>
    </lineage>
</organism>
<sequence length="372" mass="41738">MALTIHSPNSNWDLWLSPTVSLSLIIEAETTNPSLTRSLSQFVLLVFRRSLLQEQLSYELSQRPIGPGNQIGPVSSTTLRVVDYAYYKTWVGARNDARGTPIYPQELAATISTVQGIDQSTPAYQLLSVSLERVMAVYQLVDDVIERADTRFDPADEQGQDDLQQLWALLNPNRELRGMTGKWWVEVSTVHAVSISDRITLTDLAVVPCSQLGFQGNNPATDFRDLGTLALDSLLFFARTYGHRAVQVVEESVEGGEYWYPMALGVMHMTAFALDLAKSRDLQLILLRSYQAPRDEGFSRSDQDPPNLGPFLAIASDLFLLFHLHWLRGGYTVMQFEQVSKEFQNALRPWIRRGVIDSRALGWETGNGGKVE</sequence>
<evidence type="ECO:0000313" key="2">
    <source>
        <dbReference type="EMBL" id="SCV69080.1"/>
    </source>
</evidence>
<dbReference type="PANTHER" id="PTHR12771:SF51">
    <property type="entry name" value="LD01482P"/>
    <property type="match status" value="1"/>
</dbReference>
<evidence type="ECO:0000313" key="3">
    <source>
        <dbReference type="Proteomes" id="UP000198372"/>
    </source>
</evidence>
<accession>A0A238F5A5</accession>
<gene>
    <name evidence="2" type="ORF">BQ2448_2100</name>
</gene>